<dbReference type="GO" id="GO:0005634">
    <property type="term" value="C:nucleus"/>
    <property type="evidence" value="ECO:0007669"/>
    <property type="project" value="UniProtKB-SubCell"/>
</dbReference>
<organism evidence="18 19">
    <name type="scientific">Neophocaena asiaeorientalis asiaeorientalis</name>
    <name type="common">Yangtze finless porpoise</name>
    <name type="synonym">Neophocaena phocaenoides subsp. asiaeorientalis</name>
    <dbReference type="NCBI Taxonomy" id="1706337"/>
    <lineage>
        <taxon>Eukaryota</taxon>
        <taxon>Metazoa</taxon>
        <taxon>Chordata</taxon>
        <taxon>Craniata</taxon>
        <taxon>Vertebrata</taxon>
        <taxon>Euteleostomi</taxon>
        <taxon>Mammalia</taxon>
        <taxon>Eutheria</taxon>
        <taxon>Laurasiatheria</taxon>
        <taxon>Artiodactyla</taxon>
        <taxon>Whippomorpha</taxon>
        <taxon>Cetacea</taxon>
        <taxon>Odontoceti</taxon>
        <taxon>Phocoenidae</taxon>
        <taxon>Neophocaena</taxon>
    </lineage>
</organism>
<reference evidence="19" key="1">
    <citation type="submission" date="2025-08" db="UniProtKB">
        <authorList>
            <consortium name="RefSeq"/>
        </authorList>
    </citation>
    <scope>IDENTIFICATION</scope>
    <source>
        <tissue evidence="19">Meat</tissue>
    </source>
</reference>
<name>A0A341CPX3_NEOAA</name>
<keyword evidence="12" id="KW-0810">Translation regulation</keyword>
<evidence type="ECO:0000256" key="5">
    <source>
        <dbReference type="ARBA" id="ARBA00012161"/>
    </source>
</evidence>
<dbReference type="InterPro" id="IPR012337">
    <property type="entry name" value="RNaseH-like_sf"/>
</dbReference>
<keyword evidence="8" id="KW-0540">Nuclease</keyword>
<keyword evidence="18" id="KW-1185">Reference proteome</keyword>
<dbReference type="Gene3D" id="3.30.420.10">
    <property type="entry name" value="Ribonuclease H-like superfamily/Ribonuclease H"/>
    <property type="match status" value="1"/>
</dbReference>
<gene>
    <name evidence="19" type="primary">CNOT8</name>
</gene>
<evidence type="ECO:0000256" key="6">
    <source>
        <dbReference type="ARBA" id="ARBA00022490"/>
    </source>
</evidence>
<evidence type="ECO:0000256" key="3">
    <source>
        <dbReference type="ARBA" id="ARBA00004496"/>
    </source>
</evidence>
<sequence length="325" mass="36803">MRALISLSRSVPVADPGQRAESSGSRSSRVVCPPARLPALRGPCRSGQLKATSSFFRMPAALVENSQVICEVWASNLEEEMRKIREIVLSYSYIAMDTEFPGVVVRPIGEFRSSIDYQYQLLRCNVDLLKIIQLGLTFTNEKGEYPSGINTWQFNFKFNLTEDMYSQDSIDLLANSGLQFQKHEEEGIDTLHFAELLMTSGVVLCDNVKWLSFHSGYDFGYMVKLLTDSRLPEEEHEFFHILNLFFPSIYDVKYLMKSCKNLKGGLQEVADQLDLQRIGRQHQAGSDSLLTGMAFFRMKEKTTDGPRKCISVPLECFAVANTKQS</sequence>
<dbReference type="RefSeq" id="XP_024615882.1">
    <property type="nucleotide sequence ID" value="XM_024760114.1"/>
</dbReference>
<dbReference type="GO" id="GO:0006417">
    <property type="term" value="P:regulation of translation"/>
    <property type="evidence" value="ECO:0007669"/>
    <property type="project" value="UniProtKB-KW"/>
</dbReference>
<evidence type="ECO:0000256" key="2">
    <source>
        <dbReference type="ARBA" id="ARBA00004123"/>
    </source>
</evidence>
<keyword evidence="7" id="KW-0678">Repressor</keyword>
<dbReference type="GO" id="GO:0003723">
    <property type="term" value="F:RNA binding"/>
    <property type="evidence" value="ECO:0007669"/>
    <property type="project" value="UniProtKB-KW"/>
</dbReference>
<keyword evidence="14" id="KW-0805">Transcription regulation</keyword>
<evidence type="ECO:0000256" key="16">
    <source>
        <dbReference type="ARBA" id="ARBA00023163"/>
    </source>
</evidence>
<dbReference type="GO" id="GO:0005737">
    <property type="term" value="C:cytoplasm"/>
    <property type="evidence" value="ECO:0007669"/>
    <property type="project" value="UniProtKB-SubCell"/>
</dbReference>
<evidence type="ECO:0000256" key="17">
    <source>
        <dbReference type="ARBA" id="ARBA00023242"/>
    </source>
</evidence>
<evidence type="ECO:0000256" key="1">
    <source>
        <dbReference type="ARBA" id="ARBA00001663"/>
    </source>
</evidence>
<dbReference type="GO" id="GO:0031047">
    <property type="term" value="P:regulatory ncRNA-mediated gene silencing"/>
    <property type="evidence" value="ECO:0007669"/>
    <property type="project" value="UniProtKB-KW"/>
</dbReference>
<evidence type="ECO:0000313" key="18">
    <source>
        <dbReference type="Proteomes" id="UP000252040"/>
    </source>
</evidence>
<dbReference type="Pfam" id="PF04857">
    <property type="entry name" value="CAF1"/>
    <property type="match status" value="2"/>
</dbReference>
<dbReference type="InterPro" id="IPR039637">
    <property type="entry name" value="CNOT7/CNOT8/Pop2"/>
</dbReference>
<evidence type="ECO:0000256" key="13">
    <source>
        <dbReference type="ARBA" id="ARBA00022884"/>
    </source>
</evidence>
<evidence type="ECO:0000256" key="9">
    <source>
        <dbReference type="ARBA" id="ARBA00022723"/>
    </source>
</evidence>
<keyword evidence="15" id="KW-0943">RNA-mediated gene silencing</keyword>
<evidence type="ECO:0000256" key="15">
    <source>
        <dbReference type="ARBA" id="ARBA00023158"/>
    </source>
</evidence>
<dbReference type="GeneID" id="112409798"/>
<keyword evidence="10" id="KW-0378">Hydrolase</keyword>
<dbReference type="GO" id="GO:0030014">
    <property type="term" value="C:CCR4-NOT complex"/>
    <property type="evidence" value="ECO:0007669"/>
    <property type="project" value="InterPro"/>
</dbReference>
<evidence type="ECO:0000313" key="19">
    <source>
        <dbReference type="RefSeq" id="XP_024615882.1"/>
    </source>
</evidence>
<dbReference type="InterPro" id="IPR006941">
    <property type="entry name" value="RNase_CAF1"/>
</dbReference>
<evidence type="ECO:0000256" key="10">
    <source>
        <dbReference type="ARBA" id="ARBA00022801"/>
    </source>
</evidence>
<keyword evidence="9" id="KW-0479">Metal-binding</keyword>
<evidence type="ECO:0000256" key="7">
    <source>
        <dbReference type="ARBA" id="ARBA00022491"/>
    </source>
</evidence>
<dbReference type="FunFam" id="3.30.420.10:FF:000005">
    <property type="entry name" value="CCR4-NOT transcription complex subunit 7"/>
    <property type="match status" value="1"/>
</dbReference>
<evidence type="ECO:0000256" key="8">
    <source>
        <dbReference type="ARBA" id="ARBA00022722"/>
    </source>
</evidence>
<comment type="similarity">
    <text evidence="4">Belongs to the CAF1 family.</text>
</comment>
<dbReference type="EC" id="3.1.13.4" evidence="5"/>
<evidence type="ECO:0000256" key="11">
    <source>
        <dbReference type="ARBA" id="ARBA00022839"/>
    </source>
</evidence>
<dbReference type="SUPFAM" id="SSF53098">
    <property type="entry name" value="Ribonuclease H-like"/>
    <property type="match status" value="1"/>
</dbReference>
<dbReference type="InterPro" id="IPR036397">
    <property type="entry name" value="RNaseH_sf"/>
</dbReference>
<keyword evidence="11" id="KW-0269">Exonuclease</keyword>
<dbReference type="AlphaFoldDB" id="A0A341CPX3"/>
<protein>
    <recommendedName>
        <fullName evidence="5">poly(A)-specific ribonuclease</fullName>
        <ecNumber evidence="5">3.1.13.4</ecNumber>
    </recommendedName>
</protein>
<keyword evidence="6" id="KW-0963">Cytoplasm</keyword>
<comment type="subcellular location">
    <subcellularLocation>
        <location evidence="3">Cytoplasm</location>
    </subcellularLocation>
    <subcellularLocation>
        <location evidence="2">Nucleus</location>
    </subcellularLocation>
</comment>
<evidence type="ECO:0000256" key="4">
    <source>
        <dbReference type="ARBA" id="ARBA00008372"/>
    </source>
</evidence>
<keyword evidence="17" id="KW-0539">Nucleus</keyword>
<dbReference type="GO" id="GO:0004535">
    <property type="term" value="F:poly(A)-specific ribonuclease activity"/>
    <property type="evidence" value="ECO:0007669"/>
    <property type="project" value="UniProtKB-EC"/>
</dbReference>
<proteinExistence type="inferred from homology"/>
<evidence type="ECO:0000256" key="14">
    <source>
        <dbReference type="ARBA" id="ARBA00023015"/>
    </source>
</evidence>
<dbReference type="PANTHER" id="PTHR10797">
    <property type="entry name" value="CCR4-NOT TRANSCRIPTION COMPLEX SUBUNIT"/>
    <property type="match status" value="1"/>
</dbReference>
<comment type="catalytic activity">
    <reaction evidence="1">
        <text>Exonucleolytic cleavage of poly(A) to 5'-AMP.</text>
        <dbReference type="EC" id="3.1.13.4"/>
    </reaction>
</comment>
<dbReference type="Proteomes" id="UP000252040">
    <property type="component" value="Unplaced"/>
</dbReference>
<dbReference type="GO" id="GO:0046872">
    <property type="term" value="F:metal ion binding"/>
    <property type="evidence" value="ECO:0007669"/>
    <property type="project" value="UniProtKB-KW"/>
</dbReference>
<accession>A0A341CPX3</accession>
<keyword evidence="13" id="KW-0694">RNA-binding</keyword>
<keyword evidence="16" id="KW-0804">Transcription</keyword>
<dbReference type="CTD" id="9337"/>
<evidence type="ECO:0000256" key="12">
    <source>
        <dbReference type="ARBA" id="ARBA00022845"/>
    </source>
</evidence>